<dbReference type="SUPFAM" id="SSF52540">
    <property type="entry name" value="P-loop containing nucleoside triphosphate hydrolases"/>
    <property type="match status" value="2"/>
</dbReference>
<evidence type="ECO:0000256" key="3">
    <source>
        <dbReference type="ARBA" id="ARBA00022448"/>
    </source>
</evidence>
<dbReference type="InterPro" id="IPR017871">
    <property type="entry name" value="ABC_transporter-like_CS"/>
</dbReference>
<evidence type="ECO:0000256" key="5">
    <source>
        <dbReference type="ARBA" id="ARBA00022737"/>
    </source>
</evidence>
<evidence type="ECO:0000256" key="2">
    <source>
        <dbReference type="ARBA" id="ARBA00005417"/>
    </source>
</evidence>
<evidence type="ECO:0000256" key="10">
    <source>
        <dbReference type="ARBA" id="ARBA00025157"/>
    </source>
</evidence>
<dbReference type="PANTHER" id="PTHR43553:SF23">
    <property type="entry name" value="ABC TRANSPORTER ATP-BINDING COMPONENT"/>
    <property type="match status" value="1"/>
</dbReference>
<feature type="domain" description="ABC transporter" evidence="11">
    <location>
        <begin position="2"/>
        <end position="242"/>
    </location>
</feature>
<dbReference type="SMART" id="SM00382">
    <property type="entry name" value="AAA"/>
    <property type="match status" value="2"/>
</dbReference>
<dbReference type="PROSITE" id="PS00211">
    <property type="entry name" value="ABC_TRANSPORTER_1"/>
    <property type="match status" value="1"/>
</dbReference>
<keyword evidence="6" id="KW-0547">Nucleotide-binding</keyword>
<dbReference type="Proteomes" id="UP000186777">
    <property type="component" value="Unassembled WGS sequence"/>
</dbReference>
<keyword evidence="9" id="KW-0472">Membrane</keyword>
<dbReference type="AlphaFoldDB" id="A0A1Q6R619"/>
<dbReference type="InterPro" id="IPR050095">
    <property type="entry name" value="ECF_ABC_transporter_ATP-bd"/>
</dbReference>
<evidence type="ECO:0000256" key="8">
    <source>
        <dbReference type="ARBA" id="ARBA00022967"/>
    </source>
</evidence>
<proteinExistence type="inferred from homology"/>
<protein>
    <submittedName>
        <fullName evidence="12">ABC transporter ATP-binding protein</fullName>
    </submittedName>
</protein>
<comment type="similarity">
    <text evidence="2">Belongs to the ABC transporter superfamily.</text>
</comment>
<evidence type="ECO:0000256" key="7">
    <source>
        <dbReference type="ARBA" id="ARBA00022840"/>
    </source>
</evidence>
<gene>
    <name evidence="12" type="ORF">BHW43_05225</name>
</gene>
<evidence type="ECO:0000256" key="6">
    <source>
        <dbReference type="ARBA" id="ARBA00022741"/>
    </source>
</evidence>
<evidence type="ECO:0000313" key="12">
    <source>
        <dbReference type="EMBL" id="OLA37797.1"/>
    </source>
</evidence>
<dbReference type="Pfam" id="PF00005">
    <property type="entry name" value="ABC_tran"/>
    <property type="match status" value="2"/>
</dbReference>
<dbReference type="EMBL" id="MNTG01000027">
    <property type="protein sequence ID" value="OLA37797.1"/>
    <property type="molecule type" value="Genomic_DNA"/>
</dbReference>
<evidence type="ECO:0000256" key="9">
    <source>
        <dbReference type="ARBA" id="ARBA00023136"/>
    </source>
</evidence>
<evidence type="ECO:0000313" key="13">
    <source>
        <dbReference type="Proteomes" id="UP000186777"/>
    </source>
</evidence>
<dbReference type="GO" id="GO:0043190">
    <property type="term" value="C:ATP-binding cassette (ABC) transporter complex"/>
    <property type="evidence" value="ECO:0007669"/>
    <property type="project" value="TreeGrafter"/>
</dbReference>
<dbReference type="PANTHER" id="PTHR43553">
    <property type="entry name" value="HEAVY METAL TRANSPORTER"/>
    <property type="match status" value="1"/>
</dbReference>
<name>A0A1Q6R619_9FIRM</name>
<evidence type="ECO:0000256" key="4">
    <source>
        <dbReference type="ARBA" id="ARBA00022475"/>
    </source>
</evidence>
<dbReference type="RefSeq" id="WP_303679771.1">
    <property type="nucleotide sequence ID" value="NZ_MNTG01000027.1"/>
</dbReference>
<dbReference type="InterPro" id="IPR027417">
    <property type="entry name" value="P-loop_NTPase"/>
</dbReference>
<dbReference type="GO" id="GO:0005524">
    <property type="term" value="F:ATP binding"/>
    <property type="evidence" value="ECO:0007669"/>
    <property type="project" value="UniProtKB-KW"/>
</dbReference>
<keyword evidence="5" id="KW-0677">Repeat</keyword>
<organism evidence="12 13">
    <name type="scientific">Phascolarctobacterium succinatutens</name>
    <dbReference type="NCBI Taxonomy" id="626940"/>
    <lineage>
        <taxon>Bacteria</taxon>
        <taxon>Bacillati</taxon>
        <taxon>Bacillota</taxon>
        <taxon>Negativicutes</taxon>
        <taxon>Acidaminococcales</taxon>
        <taxon>Acidaminococcaceae</taxon>
        <taxon>Phascolarctobacterium</taxon>
    </lineage>
</organism>
<feature type="domain" description="ABC transporter" evidence="11">
    <location>
        <begin position="292"/>
        <end position="515"/>
    </location>
</feature>
<comment type="subcellular location">
    <subcellularLocation>
        <location evidence="1">Cell membrane</location>
        <topology evidence="1">Peripheral membrane protein</topology>
    </subcellularLocation>
</comment>
<dbReference type="InterPro" id="IPR003439">
    <property type="entry name" value="ABC_transporter-like_ATP-bd"/>
</dbReference>
<dbReference type="GO" id="GO:0042626">
    <property type="term" value="F:ATPase-coupled transmembrane transporter activity"/>
    <property type="evidence" value="ECO:0007669"/>
    <property type="project" value="TreeGrafter"/>
</dbReference>
<keyword evidence="8" id="KW-1278">Translocase</keyword>
<comment type="function">
    <text evidence="10">Probably part of an ABC transporter complex. Responsible for energy coupling to the transport system.</text>
</comment>
<evidence type="ECO:0000259" key="11">
    <source>
        <dbReference type="PROSITE" id="PS50893"/>
    </source>
</evidence>
<evidence type="ECO:0000256" key="1">
    <source>
        <dbReference type="ARBA" id="ARBA00004202"/>
    </source>
</evidence>
<keyword evidence="4" id="KW-1003">Cell membrane</keyword>
<dbReference type="Gene3D" id="3.40.50.300">
    <property type="entry name" value="P-loop containing nucleotide triphosphate hydrolases"/>
    <property type="match status" value="2"/>
</dbReference>
<reference evidence="12 13" key="1">
    <citation type="journal article" date="2016" name="Nat. Biotechnol.">
        <title>Measurement of bacterial replication rates in microbial communities.</title>
        <authorList>
            <person name="Brown C.T."/>
            <person name="Olm M.R."/>
            <person name="Thomas B.C."/>
            <person name="Banfield J.F."/>
        </authorList>
    </citation>
    <scope>NUCLEOTIDE SEQUENCE [LARGE SCALE GENOMIC DNA]</scope>
    <source>
        <strain evidence="12">46_33</strain>
    </source>
</reference>
<dbReference type="InterPro" id="IPR003593">
    <property type="entry name" value="AAA+_ATPase"/>
</dbReference>
<comment type="caution">
    <text evidence="12">The sequence shown here is derived from an EMBL/GenBank/DDBJ whole genome shotgun (WGS) entry which is preliminary data.</text>
</comment>
<dbReference type="CDD" id="cd03225">
    <property type="entry name" value="ABC_cobalt_CbiO_domain1"/>
    <property type="match status" value="2"/>
</dbReference>
<accession>A0A1Q6R619</accession>
<dbReference type="PROSITE" id="PS50893">
    <property type="entry name" value="ABC_TRANSPORTER_2"/>
    <property type="match status" value="2"/>
</dbReference>
<dbReference type="STRING" id="626940.BHW43_05225"/>
<keyword evidence="3" id="KW-0813">Transport</keyword>
<keyword evidence="7 12" id="KW-0067">ATP-binding</keyword>
<sequence>MLKIDNLSYRYPSRKQFTLKNINLTLADGEMLLLAGRSGCGKSTLIKAVSGLLGSEERGELQGAIYLQGEDISKWPPEKTGQMVGTVYQSPDDQLFAMTVADEVGFALENQGEEPEVIARKVSETLELVGLGGFEDYSIHKLSGGQRQRLALASILVTRPGLLILDEPVSQMNPQGVQSFMQLLVRLNREAGIAILMIEHRVNELCKYFSRLAVMQDGRIVYDGLVADAWQELTGRGDLGLREPQTVKLCRALQLSELTTDQEKIVQMLRHECEPAVTAAQAQPAGPQKPLLEARDLYYTYPGSKEPTLKKLQFTLYQGQITAIMGFNGAGKSTLMNLLGGLTQTQQGSMLLAGQPVGKQLGKIGYLRQEPDLMLLADTVREELCWKNHTITQEELQQLLEHMNLEEYADDFPLALSKGQRLRVVLGAMLAKKPALLLLDEPTTGQDEQSLAEIRRLLLAYKEQGGSIFICTHDMELAAQVADRVIVLCAGQIIADGTTEEVLSNKELVEAGGLTPSALLPVCEQAGLPPCITVEGVKRYVRKTAVGRN</sequence>
<dbReference type="InterPro" id="IPR015856">
    <property type="entry name" value="ABC_transpr_CbiO/EcfA_su"/>
</dbReference>
<dbReference type="GO" id="GO:0016887">
    <property type="term" value="F:ATP hydrolysis activity"/>
    <property type="evidence" value="ECO:0007669"/>
    <property type="project" value="InterPro"/>
</dbReference>